<dbReference type="PANTHER" id="PTHR37809">
    <property type="entry name" value="RIBOSOMAL PROTEIN S12 METHYLTHIOTRANSFERASE ACCESSORY FACTOR YCAO"/>
    <property type="match status" value="1"/>
</dbReference>
<dbReference type="RefSeq" id="WP_262682313.1">
    <property type="nucleotide sequence ID" value="NZ_JAOQIO010000006.1"/>
</dbReference>
<dbReference type="InterPro" id="IPR027624">
    <property type="entry name" value="TOMM_cyclo_SagD"/>
</dbReference>
<dbReference type="NCBIfam" id="TIGR03604">
    <property type="entry name" value="TOMM_cyclo_SagD"/>
    <property type="match status" value="1"/>
</dbReference>
<keyword evidence="3" id="KW-1185">Reference proteome</keyword>
<sequence>MKSVIAIVGEGRLADRVYRRMSHSYSIVLLNDFKERIPEAAQLVVVLQDEASSFLINEIEQLLQPTGIPWINVCVLGDEGVIGPLVRPGSPGCSLCADTRYQMAGRNLEMSEQQLKKLVYGGGPDESSISLGGLLHISCLIEAEVQRVLQGKLALTERRIYLVNLITLKSSIHPFLPDPLCPVCGQLPDDSATIARIKLQPSPKSSPDSFRCRSVNEMKDVLIKDYFDSRTGLFNVYQPDLASPFAAVHANLLLFAGDEVTAGRTHSYVTSTLTAILEGLERYCSQAPRGKRTVIRDTYHNLAEQALNPVDVGVYTDEQYTQEDFPFQPFHPNHPIDWVWGYSFMQERSILVPELLAYYSVTYGEGYVNEASNGCALGSNMEEAILYGILEVVERDSFLMTWYAQLPVPRLDPYSTDNKELRLMVDRLRAVAGYEVQLFNITMENGIPSVWALAKNTRPTGANLVCAAGAHLDPIRAAISAIHELAGMIGSLSTKLEADRETYLHMLEDSSQVRQMEDHSLLYGLPQAESRLRFLLDNHQPLQTFAEAFKQVTIPHTDLTEDLKDILMVFKRLKLDVIVVNQTTPETLRNDLHGVKVIIPGMLPMTFGHNLTRLSGLERVLRIPAELGYLKQPLTLEQLNPYPHPFP</sequence>
<accession>A0ABT2U8D8</accession>
<feature type="domain" description="YcaO" evidence="1">
    <location>
        <begin position="263"/>
        <end position="647"/>
    </location>
</feature>
<dbReference type="SUPFAM" id="SSF69572">
    <property type="entry name" value="Activating enzymes of the ubiquitin-like proteins"/>
    <property type="match status" value="1"/>
</dbReference>
<evidence type="ECO:0000259" key="1">
    <source>
        <dbReference type="PROSITE" id="PS51664"/>
    </source>
</evidence>
<reference evidence="2 3" key="1">
    <citation type="submission" date="2022-09" db="EMBL/GenBank/DDBJ databases">
        <authorList>
            <person name="Han X.L."/>
            <person name="Wang Q."/>
            <person name="Lu T."/>
        </authorList>
    </citation>
    <scope>NUCLEOTIDE SEQUENCE [LARGE SCALE GENOMIC DNA]</scope>
    <source>
        <strain evidence="2 3">WQ 127069</strain>
    </source>
</reference>
<dbReference type="Pfam" id="PF02624">
    <property type="entry name" value="YcaO"/>
    <property type="match status" value="1"/>
</dbReference>
<evidence type="ECO:0000313" key="3">
    <source>
        <dbReference type="Proteomes" id="UP001652445"/>
    </source>
</evidence>
<dbReference type="Proteomes" id="UP001652445">
    <property type="component" value="Unassembled WGS sequence"/>
</dbReference>
<dbReference type="Gene3D" id="3.40.50.720">
    <property type="entry name" value="NAD(P)-binding Rossmann-like Domain"/>
    <property type="match status" value="1"/>
</dbReference>
<dbReference type="InterPro" id="IPR003776">
    <property type="entry name" value="YcaO-like_dom"/>
</dbReference>
<proteinExistence type="predicted"/>
<dbReference type="Gene3D" id="3.30.160.660">
    <property type="match status" value="1"/>
</dbReference>
<dbReference type="Gene3D" id="3.30.1330.230">
    <property type="match status" value="1"/>
</dbReference>
<gene>
    <name evidence="2" type="ORF">OB236_01510</name>
</gene>
<dbReference type="InterPro" id="IPR022291">
    <property type="entry name" value="Bacteriocin_synth_cyclodeHase"/>
</dbReference>
<dbReference type="PANTHER" id="PTHR37809:SF1">
    <property type="entry name" value="RIBOSOMAL PROTEIN S12 METHYLTHIOTRANSFERASE ACCESSORY FACTOR YCAO"/>
    <property type="match status" value="1"/>
</dbReference>
<name>A0ABT2U8D8_9BACL</name>
<dbReference type="EMBL" id="JAOQIO010000006">
    <property type="protein sequence ID" value="MCU6790792.1"/>
    <property type="molecule type" value="Genomic_DNA"/>
</dbReference>
<organism evidence="2 3">
    <name type="scientific">Paenibacillus baimaensis</name>
    <dbReference type="NCBI Taxonomy" id="2982185"/>
    <lineage>
        <taxon>Bacteria</taxon>
        <taxon>Bacillati</taxon>
        <taxon>Bacillota</taxon>
        <taxon>Bacilli</taxon>
        <taxon>Bacillales</taxon>
        <taxon>Paenibacillaceae</taxon>
        <taxon>Paenibacillus</taxon>
    </lineage>
</organism>
<dbReference type="Gene3D" id="3.30.40.250">
    <property type="match status" value="1"/>
</dbReference>
<evidence type="ECO:0000313" key="2">
    <source>
        <dbReference type="EMBL" id="MCU6790792.1"/>
    </source>
</evidence>
<dbReference type="NCBIfam" id="TIGR03882">
    <property type="entry name" value="cyclo_dehyd_2"/>
    <property type="match status" value="1"/>
</dbReference>
<protein>
    <submittedName>
        <fullName evidence="2">TOMM leader peptide-binding protein</fullName>
    </submittedName>
</protein>
<dbReference type="PROSITE" id="PS51664">
    <property type="entry name" value="YCAO"/>
    <property type="match status" value="1"/>
</dbReference>
<dbReference type="InterPro" id="IPR035985">
    <property type="entry name" value="Ubiquitin-activating_enz"/>
</dbReference>
<comment type="caution">
    <text evidence="2">The sequence shown here is derived from an EMBL/GenBank/DDBJ whole genome shotgun (WGS) entry which is preliminary data.</text>
</comment>